<dbReference type="InterPro" id="IPR050344">
    <property type="entry name" value="Peptidase_M1_aminopeptidases"/>
</dbReference>
<keyword evidence="1" id="KW-0812">Transmembrane</keyword>
<gene>
    <name evidence="3" type="ORF">GCM10011413_00410</name>
</gene>
<dbReference type="Proteomes" id="UP000622648">
    <property type="component" value="Unassembled WGS sequence"/>
</dbReference>
<dbReference type="SUPFAM" id="SSF55486">
    <property type="entry name" value="Metalloproteases ('zincins'), catalytic domain"/>
    <property type="match status" value="1"/>
</dbReference>
<dbReference type="Gene3D" id="1.10.390.10">
    <property type="entry name" value="Neutral Protease Domain 2"/>
    <property type="match status" value="1"/>
</dbReference>
<feature type="transmembrane region" description="Helical" evidence="1">
    <location>
        <begin position="60"/>
        <end position="81"/>
    </location>
</feature>
<keyword evidence="1" id="KW-0472">Membrane</keyword>
<dbReference type="PANTHER" id="PTHR11533:SF174">
    <property type="entry name" value="PUROMYCIN-SENSITIVE AMINOPEPTIDASE-RELATED"/>
    <property type="match status" value="1"/>
</dbReference>
<proteinExistence type="predicted"/>
<protein>
    <recommendedName>
        <fullName evidence="2">Peptidase M1 membrane alanine aminopeptidase domain-containing protein</fullName>
    </recommendedName>
</protein>
<feature type="transmembrane region" description="Helical" evidence="1">
    <location>
        <begin position="88"/>
        <end position="108"/>
    </location>
</feature>
<dbReference type="EMBL" id="BMJO01000001">
    <property type="protein sequence ID" value="GGE38778.1"/>
    <property type="molecule type" value="Genomic_DNA"/>
</dbReference>
<name>A0ABQ1SGF8_9SPHI</name>
<evidence type="ECO:0000313" key="3">
    <source>
        <dbReference type="EMBL" id="GGE38778.1"/>
    </source>
</evidence>
<dbReference type="Pfam" id="PF01433">
    <property type="entry name" value="Peptidase_M1"/>
    <property type="match status" value="1"/>
</dbReference>
<accession>A0ABQ1SGF8</accession>
<feature type="domain" description="Peptidase M1 membrane alanine aminopeptidase" evidence="2">
    <location>
        <begin position="381"/>
        <end position="576"/>
    </location>
</feature>
<keyword evidence="4" id="KW-1185">Reference proteome</keyword>
<dbReference type="PANTHER" id="PTHR11533">
    <property type="entry name" value="PROTEASE M1 ZINC METALLOPROTEASE"/>
    <property type="match status" value="1"/>
</dbReference>
<sequence length="603" mass="69245">MILLIQKVIRQKYAGLALTALFALIMATSIGKKVFSYPLLKFLQPFQGDFSDMNGFGSYTVVYGERLGFGLGVVLMLLIIFNLTKRNLLRWPAIIALLMSISLMYWTGSALMKGYQPKNEDADLRAKANYESAFRKYQHLPQPTITAITTRVDLFPEQNAYHFSGTYKLLNKTKQHIHSVLVNLGNEMNINNAVFINGSEKIRIRKPYQLIRLQKALLPNQEARFEFDLSYAWKAVNGHHSFNAIVQNGSFMRISRFYPQFGYLSANEITDENHRKQFRLGKLTAIKAFNAPKVANDDFINLNMRISTPLNQTAIGVGELTRQWKDANRNYFQYQTSSPIPFRFAISSAAYAITRAQYKGRNFEIYYHPSHPENVQHLLKNAEMTLDYCEANFGTYPFKTIRFAEVSSFTQGFAATAYPATIYMTEDMLFHANIKGDKQQDVINELAGHELSHMWWGNNQISPDERDGAAMLTETLAMYTELMLLKKMYGKAKLLEKIKMHLGIYLDERGFTTEQPLYQVKNENIHISYSKGAVMMYRLGELIGEEKVNLALRNFLAKNKYPNPKPVSIDLLKEIYLLSDERFHVEIENMFMKTGGLKEGMKL</sequence>
<keyword evidence="1" id="KW-1133">Transmembrane helix</keyword>
<evidence type="ECO:0000259" key="2">
    <source>
        <dbReference type="Pfam" id="PF01433"/>
    </source>
</evidence>
<organism evidence="3 4">
    <name type="scientific">Pedobacter psychrotolerans</name>
    <dbReference type="NCBI Taxonomy" id="1843235"/>
    <lineage>
        <taxon>Bacteria</taxon>
        <taxon>Pseudomonadati</taxon>
        <taxon>Bacteroidota</taxon>
        <taxon>Sphingobacteriia</taxon>
        <taxon>Sphingobacteriales</taxon>
        <taxon>Sphingobacteriaceae</taxon>
        <taxon>Pedobacter</taxon>
    </lineage>
</organism>
<evidence type="ECO:0000256" key="1">
    <source>
        <dbReference type="SAM" id="Phobius"/>
    </source>
</evidence>
<evidence type="ECO:0000313" key="4">
    <source>
        <dbReference type="Proteomes" id="UP000622648"/>
    </source>
</evidence>
<dbReference type="InterPro" id="IPR027268">
    <property type="entry name" value="Peptidase_M4/M1_CTD_sf"/>
</dbReference>
<comment type="caution">
    <text evidence="3">The sequence shown here is derived from an EMBL/GenBank/DDBJ whole genome shotgun (WGS) entry which is preliminary data.</text>
</comment>
<dbReference type="InterPro" id="IPR014782">
    <property type="entry name" value="Peptidase_M1_dom"/>
</dbReference>
<reference evidence="4" key="1">
    <citation type="journal article" date="2019" name="Int. J. Syst. Evol. Microbiol.">
        <title>The Global Catalogue of Microorganisms (GCM) 10K type strain sequencing project: providing services to taxonomists for standard genome sequencing and annotation.</title>
        <authorList>
            <consortium name="The Broad Institute Genomics Platform"/>
            <consortium name="The Broad Institute Genome Sequencing Center for Infectious Disease"/>
            <person name="Wu L."/>
            <person name="Ma J."/>
        </authorList>
    </citation>
    <scope>NUCLEOTIDE SEQUENCE [LARGE SCALE GENOMIC DNA]</scope>
    <source>
        <strain evidence="4">CGMCC 1.15644</strain>
    </source>
</reference>